<organism evidence="2 3">
    <name type="scientific">Desmophyllum pertusum</name>
    <dbReference type="NCBI Taxonomy" id="174260"/>
    <lineage>
        <taxon>Eukaryota</taxon>
        <taxon>Metazoa</taxon>
        <taxon>Cnidaria</taxon>
        <taxon>Anthozoa</taxon>
        <taxon>Hexacorallia</taxon>
        <taxon>Scleractinia</taxon>
        <taxon>Caryophylliina</taxon>
        <taxon>Caryophylliidae</taxon>
        <taxon>Desmophyllum</taxon>
    </lineage>
</organism>
<gene>
    <name evidence="2" type="ORF">OS493_018473</name>
</gene>
<sequence length="119" mass="13473">MYQLFLEKNEPEVWKGRSEGLRSMQQNVRPEGNIPKPWISLTLYSNIFNDDFNLGFGRPRSDTCAKCDELHIAIQAANGAKKLQKRGRKKNTTTRQSRATLPSPMTRRRPSIAGGVKNG</sequence>
<dbReference type="OrthoDB" id="5983632at2759"/>
<evidence type="ECO:0000256" key="1">
    <source>
        <dbReference type="SAM" id="MobiDB-lite"/>
    </source>
</evidence>
<dbReference type="EMBL" id="MU825406">
    <property type="protein sequence ID" value="KAJ7391428.1"/>
    <property type="molecule type" value="Genomic_DNA"/>
</dbReference>
<name>A0A9X0A0V6_9CNID</name>
<reference evidence="2" key="1">
    <citation type="submission" date="2023-01" db="EMBL/GenBank/DDBJ databases">
        <title>Genome assembly of the deep-sea coral Lophelia pertusa.</title>
        <authorList>
            <person name="Herrera S."/>
            <person name="Cordes E."/>
        </authorList>
    </citation>
    <scope>NUCLEOTIDE SEQUENCE</scope>
    <source>
        <strain evidence="2">USNM1676648</strain>
        <tissue evidence="2">Polyp</tissue>
    </source>
</reference>
<keyword evidence="3" id="KW-1185">Reference proteome</keyword>
<evidence type="ECO:0000313" key="2">
    <source>
        <dbReference type="EMBL" id="KAJ7391428.1"/>
    </source>
</evidence>
<feature type="compositionally biased region" description="Basic residues" evidence="1">
    <location>
        <begin position="82"/>
        <end position="92"/>
    </location>
</feature>
<evidence type="ECO:0000313" key="3">
    <source>
        <dbReference type="Proteomes" id="UP001163046"/>
    </source>
</evidence>
<feature type="region of interest" description="Disordered" evidence="1">
    <location>
        <begin position="79"/>
        <end position="119"/>
    </location>
</feature>
<proteinExistence type="predicted"/>
<dbReference type="AlphaFoldDB" id="A0A9X0A0V6"/>
<comment type="caution">
    <text evidence="2">The sequence shown here is derived from an EMBL/GenBank/DDBJ whole genome shotgun (WGS) entry which is preliminary data.</text>
</comment>
<dbReference type="Proteomes" id="UP001163046">
    <property type="component" value="Unassembled WGS sequence"/>
</dbReference>
<accession>A0A9X0A0V6</accession>
<protein>
    <submittedName>
        <fullName evidence="2">Uncharacterized protein</fullName>
    </submittedName>
</protein>